<feature type="compositionally biased region" description="Low complexity" evidence="7">
    <location>
        <begin position="715"/>
        <end position="727"/>
    </location>
</feature>
<dbReference type="InterPro" id="IPR003856">
    <property type="entry name" value="LPS_length_determ_N"/>
</dbReference>
<evidence type="ECO:0000259" key="10">
    <source>
        <dbReference type="Pfam" id="PF13807"/>
    </source>
</evidence>
<comment type="subcellular location">
    <subcellularLocation>
        <location evidence="1">Cell membrane</location>
        <topology evidence="1">Multi-pass membrane protein</topology>
    </subcellularLocation>
</comment>
<gene>
    <name evidence="11" type="ORF">GGR04_000844</name>
</gene>
<feature type="coiled-coil region" evidence="6">
    <location>
        <begin position="224"/>
        <end position="294"/>
    </location>
</feature>
<feature type="compositionally biased region" description="Basic and acidic residues" evidence="7">
    <location>
        <begin position="532"/>
        <end position="541"/>
    </location>
</feature>
<evidence type="ECO:0000256" key="4">
    <source>
        <dbReference type="ARBA" id="ARBA00022989"/>
    </source>
</evidence>
<evidence type="ECO:0000256" key="8">
    <source>
        <dbReference type="SAM" id="Phobius"/>
    </source>
</evidence>
<feature type="region of interest" description="Disordered" evidence="7">
    <location>
        <begin position="636"/>
        <end position="674"/>
    </location>
</feature>
<sequence length="753" mass="80553">MFYADRTDAARAATPAASSPASADPARSLFDPLAVAGEVWRRRRMVLLAGVVGLVLAGSYASTIPPQFTAVTQIVIDPRNLNLVQNEVTETPTGMTTDATLALIESQIAVMTSNSVLGRVVAQTSLAADPEFNGTRTNAVSRITSLISALVSRDPAKAVRDREQVTINALRERMSATRTANSFVISLAVKSEDPEKAARLANLTTEVFIAEQGRAQSDVARRATAALSSRLAELRQRVVEAEGAVETYKAENKLVGVGGRLIDDDYITRVNNQLADVRSQITSLNVRAESLRRADVDDVVGGSYPEGLNAESLLRLRQTYSEAAQNQAILTTRLGPRHPQRIAAEQAVATARRAIQGELARIVASAQTELARAEQTERDLSSQIDTLRSRQIETSGAFVRLRELEREVDASRAVYEAYLLRARQTSEQESLNTANVRVISDAVVPMDPSGSSRKLIAILGLVCGLMLGAGVALVAGLVSLVRRPARSLSVERWSGETQHETPSPQPAYGAQRLHLSAGRAGPAGAVVTTERPTVERAAETAKRAEAMAAGWALRGPASERSDAAVADRHVTDPLPERVPASTADRHHGETAQDGSEAAVHDGLADVTPVSQAAPEITEERETPAPEAVKMAERPETMDAAADHPASASPETMPAAEPVAAGPDGETAEAGANPVAVTGDIEVRRALLRERIREIGSRRPVPASRVDDDRPAPLMDAAPEAEPTLETADPQRDRISLTREAARRRRKPAMREAS</sequence>
<accession>A0A7W6H3M1</accession>
<feature type="transmembrane region" description="Helical" evidence="8">
    <location>
        <begin position="45"/>
        <end position="63"/>
    </location>
</feature>
<keyword evidence="2" id="KW-1003">Cell membrane</keyword>
<feature type="region of interest" description="Disordered" evidence="7">
    <location>
        <begin position="553"/>
        <end position="598"/>
    </location>
</feature>
<evidence type="ECO:0000256" key="3">
    <source>
        <dbReference type="ARBA" id="ARBA00022692"/>
    </source>
</evidence>
<feature type="domain" description="Tyrosine-protein kinase G-rich" evidence="10">
    <location>
        <begin position="403"/>
        <end position="474"/>
    </location>
</feature>
<feature type="compositionally biased region" description="Basic and acidic residues" evidence="7">
    <location>
        <begin position="728"/>
        <end position="740"/>
    </location>
</feature>
<dbReference type="PANTHER" id="PTHR32309:SF13">
    <property type="entry name" value="FERRIC ENTEROBACTIN TRANSPORT PROTEIN FEPE"/>
    <property type="match status" value="1"/>
</dbReference>
<dbReference type="PANTHER" id="PTHR32309">
    <property type="entry name" value="TYROSINE-PROTEIN KINASE"/>
    <property type="match status" value="1"/>
</dbReference>
<keyword evidence="4 8" id="KW-1133">Transmembrane helix</keyword>
<dbReference type="Proteomes" id="UP000542776">
    <property type="component" value="Unassembled WGS sequence"/>
</dbReference>
<evidence type="ECO:0000259" key="9">
    <source>
        <dbReference type="Pfam" id="PF02706"/>
    </source>
</evidence>
<protein>
    <submittedName>
        <fullName evidence="11">Uncharacterized protein involved in exopolysaccharide biosynthesis</fullName>
    </submittedName>
</protein>
<feature type="coiled-coil region" evidence="6">
    <location>
        <begin position="363"/>
        <end position="421"/>
    </location>
</feature>
<feature type="compositionally biased region" description="Low complexity" evidence="7">
    <location>
        <begin position="10"/>
        <end position="25"/>
    </location>
</feature>
<evidence type="ECO:0000256" key="5">
    <source>
        <dbReference type="ARBA" id="ARBA00023136"/>
    </source>
</evidence>
<dbReference type="GO" id="GO:0004713">
    <property type="term" value="F:protein tyrosine kinase activity"/>
    <property type="evidence" value="ECO:0007669"/>
    <property type="project" value="TreeGrafter"/>
</dbReference>
<organism evidence="11 12">
    <name type="scientific">Aureimonas pseudogalii</name>
    <dbReference type="NCBI Taxonomy" id="1744844"/>
    <lineage>
        <taxon>Bacteria</taxon>
        <taxon>Pseudomonadati</taxon>
        <taxon>Pseudomonadota</taxon>
        <taxon>Alphaproteobacteria</taxon>
        <taxon>Hyphomicrobiales</taxon>
        <taxon>Aurantimonadaceae</taxon>
        <taxon>Aureimonas</taxon>
    </lineage>
</organism>
<name>A0A7W6H3M1_9HYPH</name>
<dbReference type="RefSeq" id="WP_183198151.1">
    <property type="nucleotide sequence ID" value="NZ_JACIEK010000001.1"/>
</dbReference>
<evidence type="ECO:0000256" key="2">
    <source>
        <dbReference type="ARBA" id="ARBA00022475"/>
    </source>
</evidence>
<keyword evidence="3 8" id="KW-0812">Transmembrane</keyword>
<proteinExistence type="predicted"/>
<dbReference type="Pfam" id="PF13807">
    <property type="entry name" value="GNVR"/>
    <property type="match status" value="1"/>
</dbReference>
<feature type="region of interest" description="Disordered" evidence="7">
    <location>
        <begin position="608"/>
        <end position="627"/>
    </location>
</feature>
<keyword evidence="5 8" id="KW-0472">Membrane</keyword>
<dbReference type="InterPro" id="IPR032807">
    <property type="entry name" value="GNVR"/>
</dbReference>
<evidence type="ECO:0000313" key="11">
    <source>
        <dbReference type="EMBL" id="MBB3997023.1"/>
    </source>
</evidence>
<dbReference type="InterPro" id="IPR050445">
    <property type="entry name" value="Bact_polysacc_biosynth/exp"/>
</dbReference>
<feature type="domain" description="Polysaccharide chain length determinant N-terminal" evidence="9">
    <location>
        <begin position="36"/>
        <end position="123"/>
    </location>
</feature>
<dbReference type="Pfam" id="PF02706">
    <property type="entry name" value="Wzz"/>
    <property type="match status" value="1"/>
</dbReference>
<evidence type="ECO:0000256" key="1">
    <source>
        <dbReference type="ARBA" id="ARBA00004651"/>
    </source>
</evidence>
<feature type="region of interest" description="Disordered" evidence="7">
    <location>
        <begin position="519"/>
        <end position="541"/>
    </location>
</feature>
<comment type="caution">
    <text evidence="11">The sequence shown here is derived from an EMBL/GenBank/DDBJ whole genome shotgun (WGS) entry which is preliminary data.</text>
</comment>
<dbReference type="AlphaFoldDB" id="A0A7W6H3M1"/>
<feature type="region of interest" description="Disordered" evidence="7">
    <location>
        <begin position="1"/>
        <end position="25"/>
    </location>
</feature>
<evidence type="ECO:0000256" key="7">
    <source>
        <dbReference type="SAM" id="MobiDB-lite"/>
    </source>
</evidence>
<dbReference type="GO" id="GO:0005886">
    <property type="term" value="C:plasma membrane"/>
    <property type="evidence" value="ECO:0007669"/>
    <property type="project" value="UniProtKB-SubCell"/>
</dbReference>
<dbReference type="EMBL" id="JACIEK010000001">
    <property type="protein sequence ID" value="MBB3997023.1"/>
    <property type="molecule type" value="Genomic_DNA"/>
</dbReference>
<feature type="compositionally biased region" description="Low complexity" evidence="7">
    <location>
        <begin position="638"/>
        <end position="649"/>
    </location>
</feature>
<evidence type="ECO:0000256" key="6">
    <source>
        <dbReference type="SAM" id="Coils"/>
    </source>
</evidence>
<evidence type="ECO:0000313" key="12">
    <source>
        <dbReference type="Proteomes" id="UP000542776"/>
    </source>
</evidence>
<feature type="compositionally biased region" description="Basic and acidic residues" evidence="7">
    <location>
        <begin position="557"/>
        <end position="575"/>
    </location>
</feature>
<feature type="compositionally biased region" description="Basic and acidic residues" evidence="7">
    <location>
        <begin position="617"/>
        <end position="627"/>
    </location>
</feature>
<keyword evidence="6" id="KW-0175">Coiled coil</keyword>
<feature type="region of interest" description="Disordered" evidence="7">
    <location>
        <begin position="693"/>
        <end position="753"/>
    </location>
</feature>
<feature type="transmembrane region" description="Helical" evidence="8">
    <location>
        <begin position="455"/>
        <end position="481"/>
    </location>
</feature>
<keyword evidence="12" id="KW-1185">Reference proteome</keyword>
<reference evidence="11 12" key="1">
    <citation type="submission" date="2020-08" db="EMBL/GenBank/DDBJ databases">
        <title>Genomic Encyclopedia of Type Strains, Phase IV (KMG-IV): sequencing the most valuable type-strain genomes for metagenomic binning, comparative biology and taxonomic classification.</title>
        <authorList>
            <person name="Goeker M."/>
        </authorList>
    </citation>
    <scope>NUCLEOTIDE SEQUENCE [LARGE SCALE GENOMIC DNA]</scope>
    <source>
        <strain evidence="11 12">DSM 102238</strain>
    </source>
</reference>